<evidence type="ECO:0000256" key="11">
    <source>
        <dbReference type="ARBA" id="ARBA00023136"/>
    </source>
</evidence>
<dbReference type="CDD" id="cd01347">
    <property type="entry name" value="ligand_gated_channel"/>
    <property type="match status" value="1"/>
</dbReference>
<comment type="subcellular location">
    <subcellularLocation>
        <location evidence="1 14">Cell outer membrane</location>
        <topology evidence="1 14">Multi-pass membrane protein</topology>
    </subcellularLocation>
</comment>
<dbReference type="Gene3D" id="2.40.170.20">
    <property type="entry name" value="TonB-dependent receptor, beta-barrel domain"/>
    <property type="match status" value="1"/>
</dbReference>
<evidence type="ECO:0000256" key="15">
    <source>
        <dbReference type="RuleBase" id="RU003357"/>
    </source>
</evidence>
<evidence type="ECO:0000256" key="3">
    <source>
        <dbReference type="ARBA" id="ARBA00022448"/>
    </source>
</evidence>
<dbReference type="InterPro" id="IPR037066">
    <property type="entry name" value="Plug_dom_sf"/>
</dbReference>
<dbReference type="AlphaFoldDB" id="A0A495VM65"/>
<dbReference type="InterPro" id="IPR039426">
    <property type="entry name" value="TonB-dep_rcpt-like"/>
</dbReference>
<proteinExistence type="inferred from homology"/>
<dbReference type="Pfam" id="PF00593">
    <property type="entry name" value="TonB_dep_Rec_b-barrel"/>
    <property type="match status" value="1"/>
</dbReference>
<keyword evidence="20" id="KW-1185">Reference proteome</keyword>
<dbReference type="PROSITE" id="PS52016">
    <property type="entry name" value="TONB_DEPENDENT_REC_3"/>
    <property type="match status" value="1"/>
</dbReference>
<evidence type="ECO:0000256" key="4">
    <source>
        <dbReference type="ARBA" id="ARBA00022452"/>
    </source>
</evidence>
<evidence type="ECO:0000256" key="14">
    <source>
        <dbReference type="PROSITE-ProRule" id="PRU01360"/>
    </source>
</evidence>
<keyword evidence="8" id="KW-0408">Iron</keyword>
<evidence type="ECO:0000313" key="19">
    <source>
        <dbReference type="EMBL" id="RKT49667.1"/>
    </source>
</evidence>
<evidence type="ECO:0000256" key="1">
    <source>
        <dbReference type="ARBA" id="ARBA00004571"/>
    </source>
</evidence>
<dbReference type="Pfam" id="PF07715">
    <property type="entry name" value="Plug"/>
    <property type="match status" value="1"/>
</dbReference>
<evidence type="ECO:0000256" key="9">
    <source>
        <dbReference type="ARBA" id="ARBA00023065"/>
    </source>
</evidence>
<keyword evidence="13 14" id="KW-0998">Cell outer membrane</keyword>
<dbReference type="PANTHER" id="PTHR32552:SF68">
    <property type="entry name" value="FERRICHROME OUTER MEMBRANE TRANSPORTER_PHAGE RECEPTOR"/>
    <property type="match status" value="1"/>
</dbReference>
<evidence type="ECO:0000259" key="17">
    <source>
        <dbReference type="Pfam" id="PF00593"/>
    </source>
</evidence>
<reference evidence="19 20" key="1">
    <citation type="submission" date="2018-10" db="EMBL/GenBank/DDBJ databases">
        <title>Genomic Encyclopedia of Type Strains, Phase IV (KMG-IV): sequencing the most valuable type-strain genomes for metagenomic binning, comparative biology and taxonomic classification.</title>
        <authorList>
            <person name="Goeker M."/>
        </authorList>
    </citation>
    <scope>NUCLEOTIDE SEQUENCE [LARGE SCALE GENOMIC DNA]</scope>
    <source>
        <strain evidence="19 20">DSM 23841</strain>
    </source>
</reference>
<keyword evidence="4 14" id="KW-1134">Transmembrane beta strand</keyword>
<dbReference type="InterPro" id="IPR036942">
    <property type="entry name" value="Beta-barrel_TonB_sf"/>
</dbReference>
<dbReference type="GO" id="GO:0015344">
    <property type="term" value="F:siderophore uptake transmembrane transporter activity"/>
    <property type="evidence" value="ECO:0007669"/>
    <property type="project" value="TreeGrafter"/>
</dbReference>
<keyword evidence="12 19" id="KW-0675">Receptor</keyword>
<keyword evidence="3 14" id="KW-0813">Transport</keyword>
<keyword evidence="10 15" id="KW-0798">TonB box</keyword>
<keyword evidence="9" id="KW-0406">Ion transport</keyword>
<comment type="caution">
    <text evidence="19">The sequence shown here is derived from an EMBL/GenBank/DDBJ whole genome shotgun (WGS) entry which is preliminary data.</text>
</comment>
<dbReference type="InterPro" id="IPR012910">
    <property type="entry name" value="Plug_dom"/>
</dbReference>
<name>A0A495VM65_9RHOO</name>
<dbReference type="Proteomes" id="UP000270626">
    <property type="component" value="Unassembled WGS sequence"/>
</dbReference>
<dbReference type="GO" id="GO:0009279">
    <property type="term" value="C:cell outer membrane"/>
    <property type="evidence" value="ECO:0007669"/>
    <property type="project" value="UniProtKB-SubCell"/>
</dbReference>
<feature type="domain" description="TonB-dependent receptor-like beta-barrel" evidence="17">
    <location>
        <begin position="216"/>
        <end position="642"/>
    </location>
</feature>
<evidence type="ECO:0000256" key="12">
    <source>
        <dbReference type="ARBA" id="ARBA00023170"/>
    </source>
</evidence>
<evidence type="ECO:0000256" key="2">
    <source>
        <dbReference type="ARBA" id="ARBA00009810"/>
    </source>
</evidence>
<organism evidence="19 20">
    <name type="scientific">Azonexus fungiphilus</name>
    <dbReference type="NCBI Taxonomy" id="146940"/>
    <lineage>
        <taxon>Bacteria</taxon>
        <taxon>Pseudomonadati</taxon>
        <taxon>Pseudomonadota</taxon>
        <taxon>Betaproteobacteria</taxon>
        <taxon>Rhodocyclales</taxon>
        <taxon>Azonexaceae</taxon>
        <taxon>Azonexus</taxon>
    </lineage>
</organism>
<keyword evidence="7 16" id="KW-0732">Signal</keyword>
<dbReference type="OrthoDB" id="7176844at2"/>
<evidence type="ECO:0000256" key="10">
    <source>
        <dbReference type="ARBA" id="ARBA00023077"/>
    </source>
</evidence>
<gene>
    <name evidence="19" type="ORF">DFR40_3333</name>
</gene>
<evidence type="ECO:0000256" key="5">
    <source>
        <dbReference type="ARBA" id="ARBA00022496"/>
    </source>
</evidence>
<feature type="chain" id="PRO_5019726367" evidence="16">
    <location>
        <begin position="24"/>
        <end position="679"/>
    </location>
</feature>
<feature type="signal peptide" evidence="16">
    <location>
        <begin position="1"/>
        <end position="23"/>
    </location>
</feature>
<comment type="similarity">
    <text evidence="2 14 15">Belongs to the TonB-dependent receptor family.</text>
</comment>
<evidence type="ECO:0000259" key="18">
    <source>
        <dbReference type="Pfam" id="PF07715"/>
    </source>
</evidence>
<dbReference type="EMBL" id="RBXP01000020">
    <property type="protein sequence ID" value="RKT49667.1"/>
    <property type="molecule type" value="Genomic_DNA"/>
</dbReference>
<keyword evidence="6 14" id="KW-0812">Transmembrane</keyword>
<sequence>MFHRCKPSRIAWLVALAFSAAQAQESTVVLGEITVSSPETGALPARRILTSVDVMGGERVQDKNVMNSWELIGQMPGIQLTEFRLGAESGKPSFRAFNGEGYINGIKLLIDGVPSNVNSGNMRHLDMIFPLDIDYIEVVRGTNDPRYGLHNIGGNLNVATRQGGNYSDARLTYGSFDTREVQLAVGRETDGIAQNYTLAYQDSDGYREHAHSEKYSLGGKWFYTTDDGRLKAGVIARAYNHDAEEAGYLTKAELRADRFQSPARNANDRDERDMQQLSAHLDYQLAPTVNYSSKLYFNAIDDDRRVTYNGAPGNAARQRRIWNEEQVGWSNTLTWQFSPQLVIDGGFNYEHQNNRYRRYRYAAGVPTDFSTPASTSNNDRYQLDNFGIYLQAVIKPGEHWKIVPALRSDRFHGDTRLLTSGARASLQDYGWINQPKLSVVYSPSPAFSLYGNWGRTFQILTGSRAPAYRLSGTPSYQPSINTGIELGTKFRPGPRSEARVAVWQQDATDEVANLPSADATQALGKTRRKGIDLQLTVNLSERLKLWASHSLQEARVVGGTSASGSSLAGKEVFSTPRYVSNVGMEYRPADKWRLNLQGRAQGSYYIDDENRQGKHGGYVLYDAGVGYALSKTFAIDFQVKNLLDREYAYVWYDTIWASPQPMYSPGAGRAFYLSLDVKL</sequence>
<dbReference type="RefSeq" id="WP_121459588.1">
    <property type="nucleotide sequence ID" value="NZ_RBXP01000020.1"/>
</dbReference>
<evidence type="ECO:0000256" key="7">
    <source>
        <dbReference type="ARBA" id="ARBA00022729"/>
    </source>
</evidence>
<evidence type="ECO:0000256" key="6">
    <source>
        <dbReference type="ARBA" id="ARBA00022692"/>
    </source>
</evidence>
<keyword evidence="5" id="KW-0410">Iron transport</keyword>
<evidence type="ECO:0000313" key="20">
    <source>
        <dbReference type="Proteomes" id="UP000270626"/>
    </source>
</evidence>
<evidence type="ECO:0000256" key="16">
    <source>
        <dbReference type="SAM" id="SignalP"/>
    </source>
</evidence>
<keyword evidence="11 14" id="KW-0472">Membrane</keyword>
<dbReference type="InterPro" id="IPR000531">
    <property type="entry name" value="Beta-barrel_TonB"/>
</dbReference>
<dbReference type="Gene3D" id="2.170.130.10">
    <property type="entry name" value="TonB-dependent receptor, plug domain"/>
    <property type="match status" value="1"/>
</dbReference>
<feature type="domain" description="TonB-dependent receptor plug" evidence="18">
    <location>
        <begin position="46"/>
        <end position="154"/>
    </location>
</feature>
<protein>
    <submittedName>
        <fullName evidence="19">Iron complex outermembrane receptor protein</fullName>
    </submittedName>
</protein>
<dbReference type="PANTHER" id="PTHR32552">
    <property type="entry name" value="FERRICHROME IRON RECEPTOR-RELATED"/>
    <property type="match status" value="1"/>
</dbReference>
<dbReference type="SUPFAM" id="SSF56935">
    <property type="entry name" value="Porins"/>
    <property type="match status" value="1"/>
</dbReference>
<accession>A0A495VM65</accession>
<evidence type="ECO:0000256" key="13">
    <source>
        <dbReference type="ARBA" id="ARBA00023237"/>
    </source>
</evidence>
<evidence type="ECO:0000256" key="8">
    <source>
        <dbReference type="ARBA" id="ARBA00023004"/>
    </source>
</evidence>